<feature type="domain" description="HTH araC/xylS-type" evidence="9">
    <location>
        <begin position="425"/>
        <end position="524"/>
    </location>
</feature>
<comment type="caution">
    <text evidence="11">The sequence shown here is derived from an EMBL/GenBank/DDBJ whole genome shotgun (WGS) entry which is preliminary data.</text>
</comment>
<evidence type="ECO:0000259" key="10">
    <source>
        <dbReference type="PROSITE" id="PS50110"/>
    </source>
</evidence>
<keyword evidence="6" id="KW-0238">DNA-binding</keyword>
<keyword evidence="7" id="KW-0804">Transcription</keyword>
<evidence type="ECO:0000256" key="6">
    <source>
        <dbReference type="ARBA" id="ARBA00023125"/>
    </source>
</evidence>
<proteinExistence type="predicted"/>
<accession>A0ABT2URF1</accession>
<evidence type="ECO:0000256" key="8">
    <source>
        <dbReference type="PROSITE-ProRule" id="PRU00169"/>
    </source>
</evidence>
<dbReference type="PANTHER" id="PTHR42713:SF3">
    <property type="entry name" value="TRANSCRIPTIONAL REGULATORY PROTEIN HPTR"/>
    <property type="match status" value="1"/>
</dbReference>
<evidence type="ECO:0000256" key="4">
    <source>
        <dbReference type="ARBA" id="ARBA00023012"/>
    </source>
</evidence>
<dbReference type="InterPro" id="IPR041522">
    <property type="entry name" value="CdaR_GGDEF"/>
</dbReference>
<gene>
    <name evidence="11" type="ORF">OB236_33830</name>
</gene>
<name>A0ABT2URF1_9BACL</name>
<keyword evidence="3 8" id="KW-0597">Phosphoprotein</keyword>
<dbReference type="Pfam" id="PF12833">
    <property type="entry name" value="HTH_18"/>
    <property type="match status" value="1"/>
</dbReference>
<keyword evidence="5" id="KW-0805">Transcription regulation</keyword>
<keyword evidence="12" id="KW-1185">Reference proteome</keyword>
<dbReference type="InterPro" id="IPR018060">
    <property type="entry name" value="HTH_AraC"/>
</dbReference>
<feature type="domain" description="Response regulatory" evidence="10">
    <location>
        <begin position="3"/>
        <end position="120"/>
    </location>
</feature>
<dbReference type="InterPro" id="IPR051552">
    <property type="entry name" value="HptR"/>
</dbReference>
<dbReference type="RefSeq" id="WP_262687938.1">
    <property type="nucleotide sequence ID" value="NZ_JAOQIO010000113.1"/>
</dbReference>
<protein>
    <submittedName>
        <fullName evidence="11">Response regulator</fullName>
    </submittedName>
</protein>
<reference evidence="11 12" key="1">
    <citation type="submission" date="2022-09" db="EMBL/GenBank/DDBJ databases">
        <authorList>
            <person name="Han X.L."/>
            <person name="Wang Q."/>
            <person name="Lu T."/>
        </authorList>
    </citation>
    <scope>NUCLEOTIDE SEQUENCE [LARGE SCALE GENOMIC DNA]</scope>
    <source>
        <strain evidence="11 12">WQ 127069</strain>
    </source>
</reference>
<dbReference type="PROSITE" id="PS01124">
    <property type="entry name" value="HTH_ARAC_FAMILY_2"/>
    <property type="match status" value="1"/>
</dbReference>
<feature type="modified residue" description="4-aspartylphosphate" evidence="8">
    <location>
        <position position="55"/>
    </location>
</feature>
<dbReference type="InterPro" id="IPR011006">
    <property type="entry name" value="CheY-like_superfamily"/>
</dbReference>
<dbReference type="EMBL" id="JAOQIO010000113">
    <property type="protein sequence ID" value="MCU6797122.1"/>
    <property type="molecule type" value="Genomic_DNA"/>
</dbReference>
<evidence type="ECO:0000256" key="2">
    <source>
        <dbReference type="ARBA" id="ARBA00022490"/>
    </source>
</evidence>
<dbReference type="Pfam" id="PF17853">
    <property type="entry name" value="GGDEF_2"/>
    <property type="match status" value="1"/>
</dbReference>
<dbReference type="Gene3D" id="3.40.50.2300">
    <property type="match status" value="1"/>
</dbReference>
<sequence>MYKVAIIDDEVIIIRGLSKNIDWQGNGFELVGSASDGEEGLKLIAEQRPHLIITDIRMPFVDGFELTEQVVRNYPDTKIIMLTSYDDFEFAKRALQLKVFDYLLKPVDSDKLLETAKRAMKEREYECTMKQKVVEGMPLLKQRFLEKLIDGKLTPKEIGSGSDFLDLQLAASHYAVILLKADDYSYPEYQNRFGKEVLKYCVLNVSEETLANLGRGLVFNSFEDEVVLIVCTEGGQEEAEQHAYEIAETIRGNVEKFLKTTVTAGIGSAYGQAAEIAFSYQGARSALEFRHIVGTNRVLTVADTGDAPHKESVELNVLEKELAVKVKLGLEGEALALLSSMEQAIIKSHTVSLSRMRLIGVEITVLLYKELEEQAKQLDDFYAVYTKQQQMQTVYEIFASIRQLVIELVTIVNDQRDHQMKKVIHRAVAYMELHYDQEGLSLQDVSSVVHISPTYLSIIFKKEKNINFSDFLYQLRMNKAMELLRMSDLKSYEVAEKVGYRNPQYFSVCFKKYTGISPSEFKQVKS</sequence>
<evidence type="ECO:0000259" key="9">
    <source>
        <dbReference type="PROSITE" id="PS01124"/>
    </source>
</evidence>
<dbReference type="Gene3D" id="1.10.10.60">
    <property type="entry name" value="Homeodomain-like"/>
    <property type="match status" value="2"/>
</dbReference>
<dbReference type="PROSITE" id="PS50110">
    <property type="entry name" value="RESPONSE_REGULATORY"/>
    <property type="match status" value="1"/>
</dbReference>
<dbReference type="SUPFAM" id="SSF46689">
    <property type="entry name" value="Homeodomain-like"/>
    <property type="match status" value="1"/>
</dbReference>
<evidence type="ECO:0000313" key="12">
    <source>
        <dbReference type="Proteomes" id="UP001652445"/>
    </source>
</evidence>
<dbReference type="InterPro" id="IPR001789">
    <property type="entry name" value="Sig_transdc_resp-reg_receiver"/>
</dbReference>
<dbReference type="SMART" id="SM00448">
    <property type="entry name" value="REC"/>
    <property type="match status" value="1"/>
</dbReference>
<dbReference type="Proteomes" id="UP001652445">
    <property type="component" value="Unassembled WGS sequence"/>
</dbReference>
<dbReference type="SUPFAM" id="SSF52172">
    <property type="entry name" value="CheY-like"/>
    <property type="match status" value="1"/>
</dbReference>
<organism evidence="11 12">
    <name type="scientific">Paenibacillus baimaensis</name>
    <dbReference type="NCBI Taxonomy" id="2982185"/>
    <lineage>
        <taxon>Bacteria</taxon>
        <taxon>Bacillati</taxon>
        <taxon>Bacillota</taxon>
        <taxon>Bacilli</taxon>
        <taxon>Bacillales</taxon>
        <taxon>Paenibacillaceae</taxon>
        <taxon>Paenibacillus</taxon>
    </lineage>
</organism>
<evidence type="ECO:0000256" key="7">
    <source>
        <dbReference type="ARBA" id="ARBA00023163"/>
    </source>
</evidence>
<dbReference type="SMART" id="SM00342">
    <property type="entry name" value="HTH_ARAC"/>
    <property type="match status" value="1"/>
</dbReference>
<evidence type="ECO:0000313" key="11">
    <source>
        <dbReference type="EMBL" id="MCU6797122.1"/>
    </source>
</evidence>
<dbReference type="Pfam" id="PF00072">
    <property type="entry name" value="Response_reg"/>
    <property type="match status" value="1"/>
</dbReference>
<comment type="subcellular location">
    <subcellularLocation>
        <location evidence="1">Cytoplasm</location>
    </subcellularLocation>
</comment>
<evidence type="ECO:0000256" key="1">
    <source>
        <dbReference type="ARBA" id="ARBA00004496"/>
    </source>
</evidence>
<keyword evidence="2" id="KW-0963">Cytoplasm</keyword>
<keyword evidence="4" id="KW-0902">Two-component regulatory system</keyword>
<evidence type="ECO:0000256" key="5">
    <source>
        <dbReference type="ARBA" id="ARBA00023015"/>
    </source>
</evidence>
<evidence type="ECO:0000256" key="3">
    <source>
        <dbReference type="ARBA" id="ARBA00022553"/>
    </source>
</evidence>
<dbReference type="InterPro" id="IPR009057">
    <property type="entry name" value="Homeodomain-like_sf"/>
</dbReference>
<dbReference type="PANTHER" id="PTHR42713">
    <property type="entry name" value="HISTIDINE KINASE-RELATED"/>
    <property type="match status" value="1"/>
</dbReference>
<dbReference type="CDD" id="cd17536">
    <property type="entry name" value="REC_YesN-like"/>
    <property type="match status" value="1"/>
</dbReference>